<keyword evidence="2" id="KW-1185">Reference proteome</keyword>
<dbReference type="Proteomes" id="UP001642483">
    <property type="component" value="Unassembled WGS sequence"/>
</dbReference>
<proteinExistence type="predicted"/>
<accession>A0ABP0EXY6</accession>
<protein>
    <submittedName>
        <fullName evidence="1">Uncharacterized protein</fullName>
    </submittedName>
</protein>
<dbReference type="EMBL" id="CAWYQH010000001">
    <property type="protein sequence ID" value="CAK8671248.1"/>
    <property type="molecule type" value="Genomic_DNA"/>
</dbReference>
<comment type="caution">
    <text evidence="1">The sequence shown here is derived from an EMBL/GenBank/DDBJ whole genome shotgun (WGS) entry which is preliminary data.</text>
</comment>
<dbReference type="PANTHER" id="PTHR15827:SF2">
    <property type="entry name" value="CYCLIN-DEPENDENT KINASE 2-INTERACTING PROTEIN"/>
    <property type="match status" value="1"/>
</dbReference>
<dbReference type="PANTHER" id="PTHR15827">
    <property type="entry name" value="CYCLIN-DEPENDENT KINASE 2-INTERACTING PROTEIN"/>
    <property type="match status" value="1"/>
</dbReference>
<sequence>MVKFNNSGLSALSEVSNIKLSLFVLNTSNDDQSDKDKPRYSDELEEACKKLVSSFSELEKISGKLEMISLKLHNLSSLDVSNSDDSDVSKCEDAVFRTWRISQFADNAAEISNMYKKELLCKRCIVENAAHVDLIKDEDDVTLLSEKCRDILTTYSSCWLHQPFINECIEILHLEGMLFESGHIS</sequence>
<evidence type="ECO:0000313" key="2">
    <source>
        <dbReference type="Proteomes" id="UP001642483"/>
    </source>
</evidence>
<gene>
    <name evidence="1" type="ORF">CVLEPA_LOCUS299</name>
</gene>
<name>A0ABP0EXY6_CLALP</name>
<organism evidence="1 2">
    <name type="scientific">Clavelina lepadiformis</name>
    <name type="common">Light-bulb sea squirt</name>
    <name type="synonym">Ascidia lepadiformis</name>
    <dbReference type="NCBI Taxonomy" id="159417"/>
    <lineage>
        <taxon>Eukaryota</taxon>
        <taxon>Metazoa</taxon>
        <taxon>Chordata</taxon>
        <taxon>Tunicata</taxon>
        <taxon>Ascidiacea</taxon>
        <taxon>Aplousobranchia</taxon>
        <taxon>Clavelinidae</taxon>
        <taxon>Clavelina</taxon>
    </lineage>
</organism>
<evidence type="ECO:0000313" key="1">
    <source>
        <dbReference type="EMBL" id="CAK8671248.1"/>
    </source>
</evidence>
<reference evidence="1 2" key="1">
    <citation type="submission" date="2024-02" db="EMBL/GenBank/DDBJ databases">
        <authorList>
            <person name="Daric V."/>
            <person name="Darras S."/>
        </authorList>
    </citation>
    <scope>NUCLEOTIDE SEQUENCE [LARGE SCALE GENOMIC DNA]</scope>
</reference>
<dbReference type="PRINTS" id="PR02040">
    <property type="entry name" value="CDK2IP"/>
</dbReference>
<dbReference type="InterPro" id="IPR023250">
    <property type="entry name" value="Cyclin-dep_Kinase_2_interact"/>
</dbReference>